<feature type="signal peptide" evidence="2">
    <location>
        <begin position="1"/>
        <end position="22"/>
    </location>
</feature>
<feature type="chain" id="PRO_5045223237" evidence="2">
    <location>
        <begin position="23"/>
        <end position="135"/>
    </location>
</feature>
<sequence>MKPIALLINAVMLSLAAGSASAQFVKGNEAVSVMPDGTKKVETPPLPTASLGTPCPAERPSCTPSGWLMVETTEGLRECTEYYARPGTCRASTFGTEKRPRLWIVKLKGVWMQCQHPDITSKCVSTKALPHAVMQ</sequence>
<accession>A0ABW7EUP0</accession>
<organism evidence="3 4">
    <name type="scientific">Pelomonas dachongensis</name>
    <dbReference type="NCBI Taxonomy" id="3299029"/>
    <lineage>
        <taxon>Bacteria</taxon>
        <taxon>Pseudomonadati</taxon>
        <taxon>Pseudomonadota</taxon>
        <taxon>Betaproteobacteria</taxon>
        <taxon>Burkholderiales</taxon>
        <taxon>Sphaerotilaceae</taxon>
        <taxon>Roseateles</taxon>
    </lineage>
</organism>
<feature type="region of interest" description="Disordered" evidence="1">
    <location>
        <begin position="36"/>
        <end position="57"/>
    </location>
</feature>
<protein>
    <submittedName>
        <fullName evidence="3">Uncharacterized protein</fullName>
    </submittedName>
</protein>
<keyword evidence="4" id="KW-1185">Reference proteome</keyword>
<evidence type="ECO:0000313" key="4">
    <source>
        <dbReference type="Proteomes" id="UP001606300"/>
    </source>
</evidence>
<reference evidence="3 4" key="1">
    <citation type="submission" date="2024-09" db="EMBL/GenBank/DDBJ databases">
        <title>Novel species of the genus Pelomonas and Roseateles isolated from streams.</title>
        <authorList>
            <person name="Lu H."/>
        </authorList>
    </citation>
    <scope>NUCLEOTIDE SEQUENCE [LARGE SCALE GENOMIC DNA]</scope>
    <source>
        <strain evidence="3 4">DC23W</strain>
    </source>
</reference>
<comment type="caution">
    <text evidence="3">The sequence shown here is derived from an EMBL/GenBank/DDBJ whole genome shotgun (WGS) entry which is preliminary data.</text>
</comment>
<keyword evidence="2" id="KW-0732">Signal</keyword>
<name>A0ABW7EUP0_9BURK</name>
<proteinExistence type="predicted"/>
<dbReference type="Proteomes" id="UP001606300">
    <property type="component" value="Unassembled WGS sequence"/>
</dbReference>
<dbReference type="RefSeq" id="WP_394473252.1">
    <property type="nucleotide sequence ID" value="NZ_JBIGHY010000018.1"/>
</dbReference>
<evidence type="ECO:0000256" key="2">
    <source>
        <dbReference type="SAM" id="SignalP"/>
    </source>
</evidence>
<dbReference type="EMBL" id="JBIGHY010000018">
    <property type="protein sequence ID" value="MFG6417193.1"/>
    <property type="molecule type" value="Genomic_DNA"/>
</dbReference>
<evidence type="ECO:0000313" key="3">
    <source>
        <dbReference type="EMBL" id="MFG6417193.1"/>
    </source>
</evidence>
<evidence type="ECO:0000256" key="1">
    <source>
        <dbReference type="SAM" id="MobiDB-lite"/>
    </source>
</evidence>
<gene>
    <name evidence="3" type="ORF">ACG02S_25180</name>
</gene>